<accession>A0AAV9GRN2</accession>
<keyword evidence="4" id="KW-1185">Reference proteome</keyword>
<proteinExistence type="predicted"/>
<feature type="region of interest" description="Disordered" evidence="1">
    <location>
        <begin position="212"/>
        <end position="305"/>
    </location>
</feature>
<feature type="compositionally biased region" description="Low complexity" evidence="1">
    <location>
        <begin position="92"/>
        <end position="101"/>
    </location>
</feature>
<dbReference type="AlphaFoldDB" id="A0AAV9GRN2"/>
<reference evidence="3" key="1">
    <citation type="journal article" date="2023" name="Mol. Phylogenet. Evol.">
        <title>Genome-scale phylogeny and comparative genomics of the fungal order Sordariales.</title>
        <authorList>
            <person name="Hensen N."/>
            <person name="Bonometti L."/>
            <person name="Westerberg I."/>
            <person name="Brannstrom I.O."/>
            <person name="Guillou S."/>
            <person name="Cros-Aarteil S."/>
            <person name="Calhoun S."/>
            <person name="Haridas S."/>
            <person name="Kuo A."/>
            <person name="Mondo S."/>
            <person name="Pangilinan J."/>
            <person name="Riley R."/>
            <person name="LaButti K."/>
            <person name="Andreopoulos B."/>
            <person name="Lipzen A."/>
            <person name="Chen C."/>
            <person name="Yan M."/>
            <person name="Daum C."/>
            <person name="Ng V."/>
            <person name="Clum A."/>
            <person name="Steindorff A."/>
            <person name="Ohm R.A."/>
            <person name="Martin F."/>
            <person name="Silar P."/>
            <person name="Natvig D.O."/>
            <person name="Lalanne C."/>
            <person name="Gautier V."/>
            <person name="Ament-Velasquez S.L."/>
            <person name="Kruys A."/>
            <person name="Hutchinson M.I."/>
            <person name="Powell A.J."/>
            <person name="Barry K."/>
            <person name="Miller A.N."/>
            <person name="Grigoriev I.V."/>
            <person name="Debuchy R."/>
            <person name="Gladieux P."/>
            <person name="Hiltunen Thoren M."/>
            <person name="Johannesson H."/>
        </authorList>
    </citation>
    <scope>NUCLEOTIDE SEQUENCE</scope>
    <source>
        <strain evidence="3">PSN243</strain>
    </source>
</reference>
<dbReference type="Proteomes" id="UP001321760">
    <property type="component" value="Unassembled WGS sequence"/>
</dbReference>
<sequence>MALINPVHGLVVPFLCVFTIPLAIFAGITTTLAFSVLMFRVAVVYVDIALGLIPNYFTKPHSRISPSRPATPPRKQHRDGFSTPLSPPASVGSSSGDTTPTGPSPPHYIPGGYLTPRRNSAHTHRRQSSYGFGAALRHSRRSSQVSLASYGTITPIHEDELETPAITKSGLTPSVGLDRDFEGIGGWRLDDRDDDGNWTNINSRLELPVERASFTRHQGRSQSLGPATPKEGPWLTSNSPTARANYSPERKGREKLGSSSGTRSPGKGLGGSSARRLDQQIQLPSALTLMDGENSHPPISPGTWK</sequence>
<feature type="compositionally biased region" description="Polar residues" evidence="1">
    <location>
        <begin position="235"/>
        <end position="244"/>
    </location>
</feature>
<feature type="transmembrane region" description="Helical" evidence="2">
    <location>
        <begin position="32"/>
        <end position="53"/>
    </location>
</feature>
<keyword evidence="2" id="KW-1133">Transmembrane helix</keyword>
<comment type="caution">
    <text evidence="3">The sequence shown here is derived from an EMBL/GenBank/DDBJ whole genome shotgun (WGS) entry which is preliminary data.</text>
</comment>
<evidence type="ECO:0000256" key="2">
    <source>
        <dbReference type="SAM" id="Phobius"/>
    </source>
</evidence>
<feature type="region of interest" description="Disordered" evidence="1">
    <location>
        <begin position="62"/>
        <end position="127"/>
    </location>
</feature>
<evidence type="ECO:0000256" key="1">
    <source>
        <dbReference type="SAM" id="MobiDB-lite"/>
    </source>
</evidence>
<dbReference type="EMBL" id="MU865931">
    <property type="protein sequence ID" value="KAK4450719.1"/>
    <property type="molecule type" value="Genomic_DNA"/>
</dbReference>
<protein>
    <submittedName>
        <fullName evidence="3">Uncharacterized protein</fullName>
    </submittedName>
</protein>
<organism evidence="3 4">
    <name type="scientific">Podospora aff. communis PSN243</name>
    <dbReference type="NCBI Taxonomy" id="3040156"/>
    <lineage>
        <taxon>Eukaryota</taxon>
        <taxon>Fungi</taxon>
        <taxon>Dikarya</taxon>
        <taxon>Ascomycota</taxon>
        <taxon>Pezizomycotina</taxon>
        <taxon>Sordariomycetes</taxon>
        <taxon>Sordariomycetidae</taxon>
        <taxon>Sordariales</taxon>
        <taxon>Podosporaceae</taxon>
        <taxon>Podospora</taxon>
    </lineage>
</organism>
<evidence type="ECO:0000313" key="4">
    <source>
        <dbReference type="Proteomes" id="UP001321760"/>
    </source>
</evidence>
<gene>
    <name evidence="3" type="ORF">QBC34DRAFT_402333</name>
</gene>
<evidence type="ECO:0000313" key="3">
    <source>
        <dbReference type="EMBL" id="KAK4450719.1"/>
    </source>
</evidence>
<keyword evidence="2" id="KW-0812">Transmembrane</keyword>
<feature type="transmembrane region" description="Helical" evidence="2">
    <location>
        <begin position="7"/>
        <end position="26"/>
    </location>
</feature>
<reference evidence="3" key="2">
    <citation type="submission" date="2023-05" db="EMBL/GenBank/DDBJ databases">
        <authorList>
            <consortium name="Lawrence Berkeley National Laboratory"/>
            <person name="Steindorff A."/>
            <person name="Hensen N."/>
            <person name="Bonometti L."/>
            <person name="Westerberg I."/>
            <person name="Brannstrom I.O."/>
            <person name="Guillou S."/>
            <person name="Cros-Aarteil S."/>
            <person name="Calhoun S."/>
            <person name="Haridas S."/>
            <person name="Kuo A."/>
            <person name="Mondo S."/>
            <person name="Pangilinan J."/>
            <person name="Riley R."/>
            <person name="Labutti K."/>
            <person name="Andreopoulos B."/>
            <person name="Lipzen A."/>
            <person name="Chen C."/>
            <person name="Yanf M."/>
            <person name="Daum C."/>
            <person name="Ng V."/>
            <person name="Clum A."/>
            <person name="Ohm R."/>
            <person name="Martin F."/>
            <person name="Silar P."/>
            <person name="Natvig D."/>
            <person name="Lalanne C."/>
            <person name="Gautier V."/>
            <person name="Ament-Velasquez S.L."/>
            <person name="Kruys A."/>
            <person name="Hutchinson M.I."/>
            <person name="Powell A.J."/>
            <person name="Barry K."/>
            <person name="Miller A.N."/>
            <person name="Grigoriev I.V."/>
            <person name="Debuchy R."/>
            <person name="Gladieux P."/>
            <person name="Thoren M.H."/>
            <person name="Johannesson H."/>
        </authorList>
    </citation>
    <scope>NUCLEOTIDE SEQUENCE</scope>
    <source>
        <strain evidence="3">PSN243</strain>
    </source>
</reference>
<keyword evidence="2" id="KW-0472">Membrane</keyword>
<name>A0AAV9GRN2_9PEZI</name>